<dbReference type="GO" id="GO:0009055">
    <property type="term" value="F:electron transfer activity"/>
    <property type="evidence" value="ECO:0007669"/>
    <property type="project" value="UniProtKB-UniRule"/>
</dbReference>
<dbReference type="AlphaFoldDB" id="A0A1N7KWH7"/>
<feature type="transmembrane region" description="Helical" evidence="12">
    <location>
        <begin position="54"/>
        <end position="72"/>
    </location>
</feature>
<keyword evidence="9 12" id="KW-1133">Transmembrane helix</keyword>
<evidence type="ECO:0000256" key="9">
    <source>
        <dbReference type="ARBA" id="ARBA00022989"/>
    </source>
</evidence>
<dbReference type="STRING" id="252246.SAMN05421799_102231"/>
<keyword evidence="4 12" id="KW-1003">Cell membrane</keyword>
<feature type="transmembrane region" description="Helical" evidence="12">
    <location>
        <begin position="185"/>
        <end position="206"/>
    </location>
</feature>
<reference evidence="14" key="1">
    <citation type="submission" date="2017-01" db="EMBL/GenBank/DDBJ databases">
        <authorList>
            <person name="Varghese N."/>
            <person name="Submissions S."/>
        </authorList>
    </citation>
    <scope>NUCLEOTIDE SEQUENCE [LARGE SCALE GENOMIC DNA]</scope>
    <source>
        <strain evidence="14">DSM 16176</strain>
    </source>
</reference>
<dbReference type="GO" id="GO:0046872">
    <property type="term" value="F:metal ion binding"/>
    <property type="evidence" value="ECO:0007669"/>
    <property type="project" value="UniProtKB-UniRule"/>
</dbReference>
<evidence type="ECO:0000256" key="6">
    <source>
        <dbReference type="ARBA" id="ARBA00022692"/>
    </source>
</evidence>
<evidence type="ECO:0000256" key="4">
    <source>
        <dbReference type="ARBA" id="ARBA00022475"/>
    </source>
</evidence>
<evidence type="ECO:0000256" key="1">
    <source>
        <dbReference type="ARBA" id="ARBA00004651"/>
    </source>
</evidence>
<dbReference type="PIRSF" id="PIRSF006446">
    <property type="entry name" value="Cyt_quinol_oxidase_1"/>
    <property type="match status" value="1"/>
</dbReference>
<comment type="subcellular location">
    <subcellularLocation>
        <location evidence="1">Cell membrane</location>
        <topology evidence="1">Multi-pass membrane protein</topology>
    </subcellularLocation>
</comment>
<feature type="transmembrane region" description="Helical" evidence="12">
    <location>
        <begin position="20"/>
        <end position="42"/>
    </location>
</feature>
<dbReference type="EMBL" id="FTOO01000002">
    <property type="protein sequence ID" value="SIS65897.1"/>
    <property type="molecule type" value="Genomic_DNA"/>
</dbReference>
<comment type="similarity">
    <text evidence="2 12">Belongs to the cytochrome ubiquinol oxidase subunit 1 family.</text>
</comment>
<sequence length="461" mass="51583">MPSEVVLARWQFGITTVYHFFFVPVTIGLVYLIAIMETLYVAKRDDRYKRMAKFWGKIFLINFAVGVVTGILQEFQFGMNWANYSRFVGDVFGAPLAIESLLAFFLESTFLGVWMFGWEKLSKRMHLASIWLVALGTTLSAFWILTANAFMQHPVGYTLKGGRAEMSSFGALITNPQLWYEFPHVFLGSLVTGAFVVMSLSAYPLLRKRHLDVFVPSFGIAAIMAAAASFLTMVVGHEQAQYLLVSQPMKLAASEALWTTSGNPAPWTLFAVIHPSAHQNSWAIQIPYLLSVLSYNRLHGSVPGILELQQQMQARYGPGNYVPDVIAVFWSFRIMVFAGLVMFLASVWGVWRLVRNRLVHGRRYLRMMLPAFGLPLCANSMGWIMTEMGRQPWVVYGLQLTKDGVSPTVSAPEVLTTLIGFTVLYGLLAVVDVFLIARVVRQGPVEEDHGEEAEPVAPAML</sequence>
<dbReference type="OrthoDB" id="9807042at2"/>
<feature type="transmembrane region" description="Helical" evidence="12">
    <location>
        <begin position="213"/>
        <end position="235"/>
    </location>
</feature>
<evidence type="ECO:0000256" key="8">
    <source>
        <dbReference type="ARBA" id="ARBA00022982"/>
    </source>
</evidence>
<dbReference type="GO" id="GO:0019646">
    <property type="term" value="P:aerobic electron transport chain"/>
    <property type="evidence" value="ECO:0007669"/>
    <property type="project" value="InterPro"/>
</dbReference>
<evidence type="ECO:0000256" key="7">
    <source>
        <dbReference type="ARBA" id="ARBA00022723"/>
    </source>
</evidence>
<dbReference type="PANTHER" id="PTHR30365">
    <property type="entry name" value="CYTOCHROME D UBIQUINOL OXIDASE"/>
    <property type="match status" value="1"/>
</dbReference>
<feature type="transmembrane region" description="Helical" evidence="12">
    <location>
        <begin position="325"/>
        <end position="351"/>
    </location>
</feature>
<keyword evidence="10 12" id="KW-0408">Iron</keyword>
<dbReference type="GO" id="GO:0016682">
    <property type="term" value="F:oxidoreductase activity, acting on diphenols and related substances as donors, oxygen as acceptor"/>
    <property type="evidence" value="ECO:0007669"/>
    <property type="project" value="TreeGrafter"/>
</dbReference>
<dbReference type="PANTHER" id="PTHR30365:SF15">
    <property type="entry name" value="CYTOCHROME BD UBIQUINOL OXIDASE SUBUNIT 1"/>
    <property type="match status" value="1"/>
</dbReference>
<evidence type="ECO:0000313" key="14">
    <source>
        <dbReference type="Proteomes" id="UP000186156"/>
    </source>
</evidence>
<feature type="transmembrane region" description="Helical" evidence="12">
    <location>
        <begin position="92"/>
        <end position="116"/>
    </location>
</feature>
<keyword evidence="5 12" id="KW-0349">Heme</keyword>
<keyword evidence="3 12" id="KW-0813">Transport</keyword>
<dbReference type="RefSeq" id="WP_076345107.1">
    <property type="nucleotide sequence ID" value="NZ_FTOO01000002.1"/>
</dbReference>
<accession>A0A1N7KWH7</accession>
<feature type="transmembrane region" description="Helical" evidence="12">
    <location>
        <begin position="128"/>
        <end position="151"/>
    </location>
</feature>
<name>A0A1N7KWH7_9BACL</name>
<proteinExistence type="inferred from homology"/>
<feature type="transmembrane region" description="Helical" evidence="12">
    <location>
        <begin position="414"/>
        <end position="437"/>
    </location>
</feature>
<keyword evidence="11 12" id="KW-0472">Membrane</keyword>
<keyword evidence="14" id="KW-1185">Reference proteome</keyword>
<feature type="transmembrane region" description="Helical" evidence="12">
    <location>
        <begin position="363"/>
        <end position="385"/>
    </location>
</feature>
<dbReference type="GO" id="GO:0005886">
    <property type="term" value="C:plasma membrane"/>
    <property type="evidence" value="ECO:0007669"/>
    <property type="project" value="UniProtKB-SubCell"/>
</dbReference>
<evidence type="ECO:0000256" key="2">
    <source>
        <dbReference type="ARBA" id="ARBA00009819"/>
    </source>
</evidence>
<dbReference type="GO" id="GO:0020037">
    <property type="term" value="F:heme binding"/>
    <property type="evidence" value="ECO:0007669"/>
    <property type="project" value="TreeGrafter"/>
</dbReference>
<dbReference type="InterPro" id="IPR002585">
    <property type="entry name" value="Cyt-d_ubiquinol_oxidase_su_1"/>
</dbReference>
<dbReference type="GO" id="GO:0070069">
    <property type="term" value="C:cytochrome complex"/>
    <property type="evidence" value="ECO:0007669"/>
    <property type="project" value="UniProtKB-UniRule"/>
</dbReference>
<keyword evidence="6 12" id="KW-0812">Transmembrane</keyword>
<organism evidence="13 14">
    <name type="scientific">Alicyclobacillus vulcanalis</name>
    <dbReference type="NCBI Taxonomy" id="252246"/>
    <lineage>
        <taxon>Bacteria</taxon>
        <taxon>Bacillati</taxon>
        <taxon>Bacillota</taxon>
        <taxon>Bacilli</taxon>
        <taxon>Bacillales</taxon>
        <taxon>Alicyclobacillaceae</taxon>
        <taxon>Alicyclobacillus</taxon>
    </lineage>
</organism>
<protein>
    <submittedName>
        <fullName evidence="13">Cytochrome bd-I ubiquinol oxidase subunit 1 apoprotein</fullName>
    </submittedName>
</protein>
<evidence type="ECO:0000256" key="12">
    <source>
        <dbReference type="PIRNR" id="PIRNR006446"/>
    </source>
</evidence>
<evidence type="ECO:0000256" key="10">
    <source>
        <dbReference type="ARBA" id="ARBA00023004"/>
    </source>
</evidence>
<keyword evidence="7 12" id="KW-0479">Metal-binding</keyword>
<evidence type="ECO:0000256" key="5">
    <source>
        <dbReference type="ARBA" id="ARBA00022617"/>
    </source>
</evidence>
<gene>
    <name evidence="13" type="ORF">SAMN05421799_102231</name>
</gene>
<evidence type="ECO:0000256" key="11">
    <source>
        <dbReference type="ARBA" id="ARBA00023136"/>
    </source>
</evidence>
<dbReference type="Proteomes" id="UP000186156">
    <property type="component" value="Unassembled WGS sequence"/>
</dbReference>
<evidence type="ECO:0000313" key="13">
    <source>
        <dbReference type="EMBL" id="SIS65897.1"/>
    </source>
</evidence>
<dbReference type="Pfam" id="PF01654">
    <property type="entry name" value="Cyt_bd_oxida_I"/>
    <property type="match status" value="1"/>
</dbReference>
<evidence type="ECO:0000256" key="3">
    <source>
        <dbReference type="ARBA" id="ARBA00022448"/>
    </source>
</evidence>
<keyword evidence="8 12" id="KW-0249">Electron transport</keyword>